<evidence type="ECO:0000256" key="1">
    <source>
        <dbReference type="ARBA" id="ARBA00004191"/>
    </source>
</evidence>
<proteinExistence type="inferred from homology"/>
<comment type="caution">
    <text evidence="10">The sequence shown here is derived from an EMBL/GenBank/DDBJ whole genome shotgun (WGS) entry which is preliminary data.</text>
</comment>
<dbReference type="InterPro" id="IPR006626">
    <property type="entry name" value="PbH1"/>
</dbReference>
<keyword evidence="11" id="KW-1185">Reference proteome</keyword>
<reference evidence="10 11" key="1">
    <citation type="journal article" date="2021" name="Comput. Struct. Biotechnol. J.">
        <title>De novo genome assembly of the potent medicinal plant Rehmannia glutinosa using nanopore technology.</title>
        <authorList>
            <person name="Ma L."/>
            <person name="Dong C."/>
            <person name="Song C."/>
            <person name="Wang X."/>
            <person name="Zheng X."/>
            <person name="Niu Y."/>
            <person name="Chen S."/>
            <person name="Feng W."/>
        </authorList>
    </citation>
    <scope>NUCLEOTIDE SEQUENCE [LARGE SCALE GENOMIC DNA]</scope>
    <source>
        <strain evidence="10">DH-2019</strain>
    </source>
</reference>
<dbReference type="Proteomes" id="UP001318860">
    <property type="component" value="Unassembled WGS sequence"/>
</dbReference>
<dbReference type="Pfam" id="PF00295">
    <property type="entry name" value="Glyco_hydro_28"/>
    <property type="match status" value="1"/>
</dbReference>
<dbReference type="InterPro" id="IPR012334">
    <property type="entry name" value="Pectin_lyas_fold"/>
</dbReference>
<name>A0ABR0X7X5_REHGL</name>
<comment type="similarity">
    <text evidence="2 9">Belongs to the glycosyl hydrolase 28 family.</text>
</comment>
<evidence type="ECO:0000313" key="10">
    <source>
        <dbReference type="EMBL" id="KAK6155306.1"/>
    </source>
</evidence>
<keyword evidence="7" id="KW-0961">Cell wall biogenesis/degradation</keyword>
<evidence type="ECO:0000256" key="6">
    <source>
        <dbReference type="ARBA" id="ARBA00023295"/>
    </source>
</evidence>
<comment type="subcellular location">
    <subcellularLocation>
        <location evidence="1">Secreted</location>
        <location evidence="1">Cell wall</location>
    </subcellularLocation>
</comment>
<evidence type="ECO:0000256" key="3">
    <source>
        <dbReference type="ARBA" id="ARBA00022512"/>
    </source>
</evidence>
<evidence type="ECO:0000313" key="11">
    <source>
        <dbReference type="Proteomes" id="UP001318860"/>
    </source>
</evidence>
<evidence type="ECO:0000256" key="2">
    <source>
        <dbReference type="ARBA" id="ARBA00008834"/>
    </source>
</evidence>
<sequence length="349" mass="37420">MFKIQSSSINTIALAKVVKSTHVHSQSNIFSINDYGAISDGKTDNKQVFLNTWKKACLTNGGMLLIPPGTYLVSGAEFEGPCNGQTNVALNGILKASFDPTLDSITFDHVTNVQIQNINSINSKAFHMNIYESQHVTLNNVGISAPNNSPNTDGIHIAHSNDVRINNAHISTGDDCISIGDGSTNINISGVSCGPGHGLSIGSLGRYQQEKDVSSITISNCTLTNTTNGLRIKTIAPSPPSNAYNITFQHIIMNDVKNPIIIDQHYCPNGNCVQKEESNVLIKGVKFIDVRGSSSTTVAVKIDCSRNKLCQDIELSGLNLTFKGQPTTASCSNAYEKFLGSNQIPSKCS</sequence>
<evidence type="ECO:0000256" key="8">
    <source>
        <dbReference type="PROSITE-ProRule" id="PRU10052"/>
    </source>
</evidence>
<feature type="active site" evidence="8">
    <location>
        <position position="197"/>
    </location>
</feature>
<dbReference type="PANTHER" id="PTHR31375">
    <property type="match status" value="1"/>
</dbReference>
<accession>A0ABR0X7X5</accession>
<gene>
    <name evidence="10" type="ORF">DH2020_009554</name>
</gene>
<evidence type="ECO:0000256" key="7">
    <source>
        <dbReference type="ARBA" id="ARBA00023316"/>
    </source>
</evidence>
<evidence type="ECO:0000256" key="5">
    <source>
        <dbReference type="ARBA" id="ARBA00022801"/>
    </source>
</evidence>
<protein>
    <submittedName>
        <fullName evidence="10">Uncharacterized protein</fullName>
    </submittedName>
</protein>
<dbReference type="SMART" id="SM00710">
    <property type="entry name" value="PbH1"/>
    <property type="match status" value="6"/>
</dbReference>
<keyword evidence="4" id="KW-0964">Secreted</keyword>
<keyword evidence="3" id="KW-0134">Cell wall</keyword>
<evidence type="ECO:0000256" key="4">
    <source>
        <dbReference type="ARBA" id="ARBA00022525"/>
    </source>
</evidence>
<dbReference type="PROSITE" id="PS00502">
    <property type="entry name" value="POLYGALACTURONASE"/>
    <property type="match status" value="1"/>
</dbReference>
<dbReference type="InterPro" id="IPR000743">
    <property type="entry name" value="Glyco_hydro_28"/>
</dbReference>
<dbReference type="SUPFAM" id="SSF51126">
    <property type="entry name" value="Pectin lyase-like"/>
    <property type="match status" value="1"/>
</dbReference>
<evidence type="ECO:0000256" key="9">
    <source>
        <dbReference type="RuleBase" id="RU361169"/>
    </source>
</evidence>
<dbReference type="EMBL" id="JABTTQ020000005">
    <property type="protein sequence ID" value="KAK6155306.1"/>
    <property type="molecule type" value="Genomic_DNA"/>
</dbReference>
<keyword evidence="5 9" id="KW-0378">Hydrolase</keyword>
<organism evidence="10 11">
    <name type="scientific">Rehmannia glutinosa</name>
    <name type="common">Chinese foxglove</name>
    <dbReference type="NCBI Taxonomy" id="99300"/>
    <lineage>
        <taxon>Eukaryota</taxon>
        <taxon>Viridiplantae</taxon>
        <taxon>Streptophyta</taxon>
        <taxon>Embryophyta</taxon>
        <taxon>Tracheophyta</taxon>
        <taxon>Spermatophyta</taxon>
        <taxon>Magnoliopsida</taxon>
        <taxon>eudicotyledons</taxon>
        <taxon>Gunneridae</taxon>
        <taxon>Pentapetalae</taxon>
        <taxon>asterids</taxon>
        <taxon>lamiids</taxon>
        <taxon>Lamiales</taxon>
        <taxon>Orobanchaceae</taxon>
        <taxon>Rehmannieae</taxon>
        <taxon>Rehmannia</taxon>
    </lineage>
</organism>
<dbReference type="InterPro" id="IPR011050">
    <property type="entry name" value="Pectin_lyase_fold/virulence"/>
</dbReference>
<keyword evidence="6 9" id="KW-0326">Glycosidase</keyword>
<dbReference type="Gene3D" id="2.160.20.10">
    <property type="entry name" value="Single-stranded right-handed beta-helix, Pectin lyase-like"/>
    <property type="match status" value="1"/>
</dbReference>